<protein>
    <submittedName>
        <fullName evidence="1">Uncharacterized protein</fullName>
    </submittedName>
</protein>
<keyword evidence="2" id="KW-1185">Reference proteome</keyword>
<evidence type="ECO:0000313" key="1">
    <source>
        <dbReference type="EMBL" id="MBF4374495.1"/>
    </source>
</evidence>
<organism evidence="1 2">
    <name type="scientific">Vibrio anguillarum</name>
    <name type="common">Listonella anguillarum</name>
    <dbReference type="NCBI Taxonomy" id="55601"/>
    <lineage>
        <taxon>Bacteria</taxon>
        <taxon>Pseudomonadati</taxon>
        <taxon>Pseudomonadota</taxon>
        <taxon>Gammaproteobacteria</taxon>
        <taxon>Vibrionales</taxon>
        <taxon>Vibrionaceae</taxon>
        <taxon>Vibrio</taxon>
    </lineage>
</organism>
<accession>A0ABR9Z7S0</accession>
<gene>
    <name evidence="1" type="ORF">EAY46_15605</name>
</gene>
<comment type="caution">
    <text evidence="1">The sequence shown here is derived from an EMBL/GenBank/DDBJ whole genome shotgun (WGS) entry which is preliminary data.</text>
</comment>
<sequence length="184" mass="21494">MVLIALKKNKHLTRGNLQMFGSKKKTEEAKEQATKESQLNFADLIKSWHQEYSQNQAKLESEFDFDATGTLSVNVWDDFDEAIGSTYAYVEMAEEVPNKLCFDILLHLYQFMLPNYGNQISIRFYDSTTLYPENLLDTLGRRMSFKRWEILIENTNYSDLEEMVKNIQSVPVFKGRTIEIYSES</sequence>
<dbReference type="Proteomes" id="UP000726136">
    <property type="component" value="Unassembled WGS sequence"/>
</dbReference>
<dbReference type="EMBL" id="RDPI01000019">
    <property type="protein sequence ID" value="MBF4374495.1"/>
    <property type="molecule type" value="Genomic_DNA"/>
</dbReference>
<name>A0ABR9Z7S0_VIBAN</name>
<proteinExistence type="predicted"/>
<reference evidence="1 2" key="1">
    <citation type="journal article" date="2021" name="PeerJ">
        <title>Analysis of 44 Vibrio anguillarum genomes reveals high genetic diversity.</title>
        <authorList>
            <person name="Hansen M.J."/>
            <person name="Dalsgaard I."/>
        </authorList>
    </citation>
    <scope>NUCLEOTIDE SEQUENCE [LARGE SCALE GENOMIC DNA]</scope>
    <source>
        <strain evidence="1 2">040915-1/1B</strain>
    </source>
</reference>
<evidence type="ECO:0000313" key="2">
    <source>
        <dbReference type="Proteomes" id="UP000726136"/>
    </source>
</evidence>